<dbReference type="PRINTS" id="PR00394">
    <property type="entry name" value="RHSPROTEIN"/>
</dbReference>
<dbReference type="NCBIfam" id="TIGR03696">
    <property type="entry name" value="Rhs_assc_core"/>
    <property type="match status" value="1"/>
</dbReference>
<dbReference type="AlphaFoldDB" id="A0A444IQ81"/>
<feature type="domain" description="RHS protein conserved region" evidence="2">
    <location>
        <begin position="141"/>
        <end position="176"/>
    </location>
</feature>
<dbReference type="InterPro" id="IPR022385">
    <property type="entry name" value="Rhs_assc_core"/>
</dbReference>
<evidence type="ECO:0000313" key="3">
    <source>
        <dbReference type="EMBL" id="RWX42975.1"/>
    </source>
</evidence>
<dbReference type="PANTHER" id="PTHR32305:SF15">
    <property type="entry name" value="PROTEIN RHSA-RELATED"/>
    <property type="match status" value="1"/>
</dbReference>
<keyword evidence="4" id="KW-1185">Reference proteome</keyword>
<dbReference type="InterPro" id="IPR001826">
    <property type="entry name" value="RHS"/>
</dbReference>
<feature type="non-terminal residue" evidence="3">
    <location>
        <position position="1"/>
    </location>
</feature>
<comment type="caution">
    <text evidence="3">The sequence shown here is derived from an EMBL/GenBank/DDBJ whole genome shotgun (WGS) entry which is preliminary data.</text>
</comment>
<dbReference type="Proteomes" id="UP000287853">
    <property type="component" value="Unassembled WGS sequence"/>
</dbReference>
<evidence type="ECO:0000313" key="4">
    <source>
        <dbReference type="Proteomes" id="UP000287853"/>
    </source>
</evidence>
<organism evidence="3 4">
    <name type="scientific">Candidatus Electrothrix aarhusensis</name>
    <dbReference type="NCBI Taxonomy" id="1859131"/>
    <lineage>
        <taxon>Bacteria</taxon>
        <taxon>Pseudomonadati</taxon>
        <taxon>Thermodesulfobacteriota</taxon>
        <taxon>Desulfobulbia</taxon>
        <taxon>Desulfobulbales</taxon>
        <taxon>Desulfobulbaceae</taxon>
        <taxon>Candidatus Electrothrix</taxon>
    </lineage>
</organism>
<evidence type="ECO:0000259" key="2">
    <source>
        <dbReference type="Pfam" id="PF03527"/>
    </source>
</evidence>
<dbReference type="PANTHER" id="PTHR32305">
    <property type="match status" value="1"/>
</dbReference>
<proteinExistence type="predicted"/>
<name>A0A444IQ81_9BACT</name>
<gene>
    <name evidence="3" type="ORF">H206_00441</name>
</gene>
<dbReference type="Gene3D" id="2.180.10.10">
    <property type="entry name" value="RHS repeat-associated core"/>
    <property type="match status" value="1"/>
</dbReference>
<feature type="region of interest" description="Disordered" evidence="1">
    <location>
        <begin position="1"/>
        <end position="21"/>
    </location>
</feature>
<protein>
    <submittedName>
        <fullName evidence="3">RHS repeat-associated core domain-containing protein</fullName>
    </submittedName>
</protein>
<dbReference type="InterPro" id="IPR032871">
    <property type="entry name" value="AHH_dom_containing"/>
</dbReference>
<accession>A0A444IQ81</accession>
<reference evidence="3 4" key="1">
    <citation type="submission" date="2017-01" db="EMBL/GenBank/DDBJ databases">
        <title>The cable genome- insights into the physiology and evolution of filamentous bacteria capable of sulfide oxidation via long distance electron transfer.</title>
        <authorList>
            <person name="Schreiber L."/>
            <person name="Bjerg J.T."/>
            <person name="Boggild A."/>
            <person name="Van De Vossenberg J."/>
            <person name="Meysman F."/>
            <person name="Nielsen L.P."/>
            <person name="Schramm A."/>
            <person name="Kjeldsen K.U."/>
        </authorList>
    </citation>
    <scope>NUCLEOTIDE SEQUENCE [LARGE SCALE GENOMIC DNA]</scope>
    <source>
        <strain evidence="3">MCF</strain>
    </source>
</reference>
<dbReference type="Pfam" id="PF03527">
    <property type="entry name" value="RHS"/>
    <property type="match status" value="1"/>
</dbReference>
<evidence type="ECO:0000256" key="1">
    <source>
        <dbReference type="SAM" id="MobiDB-lite"/>
    </source>
</evidence>
<dbReference type="EMBL" id="MTKO01000137">
    <property type="protein sequence ID" value="RWX42975.1"/>
    <property type="molecule type" value="Genomic_DNA"/>
</dbReference>
<feature type="compositionally biased region" description="Polar residues" evidence="1">
    <location>
        <begin position="1"/>
        <end position="13"/>
    </location>
</feature>
<sequence>DDATGDEQTTPTDDQWIREGRHQGTRYRFDRAGNLVERRDGERDLRLVWDANQRLVESHAGDKITRYGYDPLGRRLFKETEGQRTSFYWDGDALLGETTAAVAAETEQAAESSPDTTREYLYYPETFEPLALIEGGDAPAVYHYHNDPNGCPTRLTDARGEVKWAASYTAWGGIAELYVDEVTQPIRLQGQYADTETGLYYNRYRYFDAEAGQFVSADPLGLAAGSNVYEFAVNAAGWIDPLGLNCSSDAAKLRKAMEEAGELTPQFKNAAHHIVMSNSKNSRMKKLRDLFKKHGISINDADNGIFLPKGSKYAIGTNLPAHSKIHTNAYKEAVYDRLKNKKSEKGIRQALSDIKNDIILGNFP</sequence>
<dbReference type="InterPro" id="IPR050708">
    <property type="entry name" value="T6SS_VgrG/RHS"/>
</dbReference>
<dbReference type="Pfam" id="PF14412">
    <property type="entry name" value="AHH"/>
    <property type="match status" value="1"/>
</dbReference>